<protein>
    <recommendedName>
        <fullName evidence="4">Transposase</fullName>
    </recommendedName>
</protein>
<name>A0ABN1RI63_9ACTN</name>
<feature type="compositionally biased region" description="Low complexity" evidence="1">
    <location>
        <begin position="102"/>
        <end position="111"/>
    </location>
</feature>
<evidence type="ECO:0008006" key="4">
    <source>
        <dbReference type="Google" id="ProtNLM"/>
    </source>
</evidence>
<sequence length="135" mass="14104">MAEKVKLTGAKNGAGTTPDEMALSIIGGMVAGADSIDDLDVLRHGGLPRLLGGMRAPSTPGTFLRAFTWGHVRQLEAAARAFTCNLADTGPGGRLPERPLFRSRPALSSPRRPMPLRRGRGRAGMAGSDETPASA</sequence>
<accession>A0ABN1RI63</accession>
<gene>
    <name evidence="2" type="ORF">GCM10009575_088600</name>
</gene>
<dbReference type="EMBL" id="BAAAID010000106">
    <property type="protein sequence ID" value="GAA0957691.1"/>
    <property type="molecule type" value="Genomic_DNA"/>
</dbReference>
<proteinExistence type="predicted"/>
<keyword evidence="3" id="KW-1185">Reference proteome</keyword>
<comment type="caution">
    <text evidence="2">The sequence shown here is derived from an EMBL/GenBank/DDBJ whole genome shotgun (WGS) entry which is preliminary data.</text>
</comment>
<feature type="region of interest" description="Disordered" evidence="1">
    <location>
        <begin position="87"/>
        <end position="135"/>
    </location>
</feature>
<evidence type="ECO:0000313" key="2">
    <source>
        <dbReference type="EMBL" id="GAA0957691.1"/>
    </source>
</evidence>
<reference evidence="2 3" key="1">
    <citation type="journal article" date="2019" name="Int. J. Syst. Evol. Microbiol.">
        <title>The Global Catalogue of Microorganisms (GCM) 10K type strain sequencing project: providing services to taxonomists for standard genome sequencing and annotation.</title>
        <authorList>
            <consortium name="The Broad Institute Genomics Platform"/>
            <consortium name="The Broad Institute Genome Sequencing Center for Infectious Disease"/>
            <person name="Wu L."/>
            <person name="Ma J."/>
        </authorList>
    </citation>
    <scope>NUCLEOTIDE SEQUENCE [LARGE SCALE GENOMIC DNA]</scope>
    <source>
        <strain evidence="2 3">JCM 11444</strain>
    </source>
</reference>
<evidence type="ECO:0000256" key="1">
    <source>
        <dbReference type="SAM" id="MobiDB-lite"/>
    </source>
</evidence>
<evidence type="ECO:0000313" key="3">
    <source>
        <dbReference type="Proteomes" id="UP001500418"/>
    </source>
</evidence>
<organism evidence="2 3">
    <name type="scientific">Streptomyces rhizosphaericus</name>
    <dbReference type="NCBI Taxonomy" id="114699"/>
    <lineage>
        <taxon>Bacteria</taxon>
        <taxon>Bacillati</taxon>
        <taxon>Actinomycetota</taxon>
        <taxon>Actinomycetes</taxon>
        <taxon>Kitasatosporales</taxon>
        <taxon>Streptomycetaceae</taxon>
        <taxon>Streptomyces</taxon>
        <taxon>Streptomyces violaceusniger group</taxon>
    </lineage>
</organism>
<dbReference type="Proteomes" id="UP001500418">
    <property type="component" value="Unassembled WGS sequence"/>
</dbReference>